<reference evidence="3 4" key="1">
    <citation type="submission" date="2018-03" db="EMBL/GenBank/DDBJ databases">
        <title>Genome assembly of novel Miniimonas species PCH200.</title>
        <authorList>
            <person name="Thakur V."/>
            <person name="Kumar V."/>
            <person name="Singh D."/>
        </authorList>
    </citation>
    <scope>NUCLEOTIDE SEQUENCE [LARGE SCALE GENOMIC DNA]</scope>
    <source>
        <strain evidence="3 4">PCH200</strain>
    </source>
</reference>
<keyword evidence="2" id="KW-1133">Transmembrane helix</keyword>
<feature type="compositionally biased region" description="Low complexity" evidence="1">
    <location>
        <begin position="111"/>
        <end position="128"/>
    </location>
</feature>
<dbReference type="Proteomes" id="UP000245166">
    <property type="component" value="Unassembled WGS sequence"/>
</dbReference>
<feature type="compositionally biased region" description="Low complexity" evidence="1">
    <location>
        <begin position="69"/>
        <end position="86"/>
    </location>
</feature>
<keyword evidence="4" id="KW-1185">Reference proteome</keyword>
<dbReference type="RefSeq" id="WP_109229092.1">
    <property type="nucleotide sequence ID" value="NZ_PYHR01000002.1"/>
</dbReference>
<feature type="transmembrane region" description="Helical" evidence="2">
    <location>
        <begin position="316"/>
        <end position="335"/>
    </location>
</feature>
<evidence type="ECO:0000256" key="1">
    <source>
        <dbReference type="SAM" id="MobiDB-lite"/>
    </source>
</evidence>
<feature type="region of interest" description="Disordered" evidence="1">
    <location>
        <begin position="1"/>
        <end position="190"/>
    </location>
</feature>
<gene>
    <name evidence="3" type="ORF">C8046_08660</name>
</gene>
<evidence type="ECO:0000313" key="3">
    <source>
        <dbReference type="EMBL" id="PWD50711.1"/>
    </source>
</evidence>
<accession>A0A2U1ZUS1</accession>
<dbReference type="EMBL" id="PYHR01000002">
    <property type="protein sequence ID" value="PWD50711.1"/>
    <property type="molecule type" value="Genomic_DNA"/>
</dbReference>
<feature type="transmembrane region" description="Helical" evidence="2">
    <location>
        <begin position="262"/>
        <end position="283"/>
    </location>
</feature>
<sequence length="354" mass="36410">MTTPEQPDEGLDPATGASRGHSAPRPVPPLTPASTDETEVAGTATPARPVDPDATSVALPRSGDGDGGTTSATSSTSGTSSEESSAPTRVSAFPAVGRTRPAPAVDRSDDATAATTTTPVVPPGDSTSGEATTKLPATDRPAPPAPSETSEAETTRVVPLADPEQLAGSTNGRLKAGTREPLPDEEWTAEPTKRTGAHIWGVLGVLVAAPVAWFLLTDGALRTYNGLPPDSPLNVAGLLSLAGGLVTLVIIALVTRVTSLGAWIWGGIITLAGLATLIFPVAVNDWLTGSRDGFLTLHEGFGTNLYNYLTDTSRSGLLLAFGIVLLLLAFVSHGARRSGRYEGRVRAERDARGL</sequence>
<evidence type="ECO:0000256" key="2">
    <source>
        <dbReference type="SAM" id="Phobius"/>
    </source>
</evidence>
<keyword evidence="2" id="KW-0812">Transmembrane</keyword>
<protein>
    <submittedName>
        <fullName evidence="3">Uncharacterized protein</fullName>
    </submittedName>
</protein>
<feature type="transmembrane region" description="Helical" evidence="2">
    <location>
        <begin position="236"/>
        <end position="255"/>
    </location>
</feature>
<organism evidence="3 4">
    <name type="scientific">Serinibacter arcticus</name>
    <dbReference type="NCBI Taxonomy" id="1655435"/>
    <lineage>
        <taxon>Bacteria</taxon>
        <taxon>Bacillati</taxon>
        <taxon>Actinomycetota</taxon>
        <taxon>Actinomycetes</taxon>
        <taxon>Micrococcales</taxon>
        <taxon>Beutenbergiaceae</taxon>
        <taxon>Serinibacter</taxon>
    </lineage>
</organism>
<name>A0A2U1ZUS1_9MICO</name>
<evidence type="ECO:0000313" key="4">
    <source>
        <dbReference type="Proteomes" id="UP000245166"/>
    </source>
</evidence>
<dbReference type="OrthoDB" id="3256579at2"/>
<feature type="compositionally biased region" description="Acidic residues" evidence="1">
    <location>
        <begin position="1"/>
        <end position="11"/>
    </location>
</feature>
<proteinExistence type="predicted"/>
<comment type="caution">
    <text evidence="3">The sequence shown here is derived from an EMBL/GenBank/DDBJ whole genome shotgun (WGS) entry which is preliminary data.</text>
</comment>
<feature type="transmembrane region" description="Helical" evidence="2">
    <location>
        <begin position="197"/>
        <end position="216"/>
    </location>
</feature>
<keyword evidence="2" id="KW-0472">Membrane</keyword>
<dbReference type="AlphaFoldDB" id="A0A2U1ZUS1"/>